<dbReference type="Proteomes" id="UP000077115">
    <property type="component" value="Unassembled WGS sequence"/>
</dbReference>
<dbReference type="InterPro" id="IPR051866">
    <property type="entry name" value="Intracell_Sig-Traffick_Protein"/>
</dbReference>
<feature type="region of interest" description="Disordered" evidence="1">
    <location>
        <begin position="1"/>
        <end position="20"/>
    </location>
</feature>
<sequence>MLKTLMPSSTSPLNPLDHHSIPTTNITTAIHPTHSLLNTASTSSTPGINSVVLPPSVLATSMSASSTLPTSSIVSSLMVDHQLECAMYSPAVAAMASPSPKYSVVNPPHLLSHNNEITTSIPTSLATSQSLVDSDDDYASSRSYVSRSSSASNSYRANPRVRRARSYDSRGGPFMTDDEEVDMIAPLAPSVISGQVFGVVSESVLPGGSHAIDPALIPTSAAFSRNNSYQGFAIDPEARSFYLDNLWESHRHVFSSHGRSQHRPLTDLQHRNRNITDYTGVNHPCTVGTDVESSTASSIPNPQFVTFPSLPARRHSISSSHSSRSVVDYPFNYHHRLNPATGNRAGYQRLSLEVSHDSLRGEIDESDVEFSPLRQQPPPRLQPQKGILQALISLFNGIPKHVQSNAIQNLEERSKTTYSAYTPLSRRYSSDSLPESIDSQVTPRPSRRQNRSSHQPDSISQPGGHSGIFPFRHDTNFTKDNLIEDGSDSQGSSGLRNRSVLTWQQNNQYRGRTVSTSYDDRPASSNMSGVSGYSPTRSVRSDNGFRSHTMLRLPSPPRRAVPLTSSNPHIPEVVIDESGLSSFPNYDTVSHRAPQTEFMYSGSASRHVVASNSGIASNNCGVGGSSGENTGECMGSNHSPHRQALSVSSPSIQYILSLSRISTRVQISSRVS</sequence>
<dbReference type="VEuPathDB" id="FungiDB:BDEG_26440"/>
<evidence type="ECO:0000313" key="3">
    <source>
        <dbReference type="Proteomes" id="UP000077115"/>
    </source>
</evidence>
<feature type="compositionally biased region" description="Polar residues" evidence="1">
    <location>
        <begin position="488"/>
        <end position="538"/>
    </location>
</feature>
<feature type="region of interest" description="Disordered" evidence="1">
    <location>
        <begin position="425"/>
        <end position="543"/>
    </location>
</feature>
<dbReference type="EMBL" id="DS022309">
    <property type="protein sequence ID" value="OAJ43055.1"/>
    <property type="molecule type" value="Genomic_DNA"/>
</dbReference>
<dbReference type="PANTHER" id="PTHR15508">
    <property type="entry name" value="RIBOSOMAL PROTEIN S6 KINASE"/>
    <property type="match status" value="1"/>
</dbReference>
<name>A0A177WTT0_BATDL</name>
<evidence type="ECO:0000256" key="1">
    <source>
        <dbReference type="SAM" id="MobiDB-lite"/>
    </source>
</evidence>
<feature type="region of interest" description="Disordered" evidence="1">
    <location>
        <begin position="134"/>
        <end position="174"/>
    </location>
</feature>
<organism evidence="2 3">
    <name type="scientific">Batrachochytrium dendrobatidis (strain JEL423)</name>
    <dbReference type="NCBI Taxonomy" id="403673"/>
    <lineage>
        <taxon>Eukaryota</taxon>
        <taxon>Fungi</taxon>
        <taxon>Fungi incertae sedis</taxon>
        <taxon>Chytridiomycota</taxon>
        <taxon>Chytridiomycota incertae sedis</taxon>
        <taxon>Chytridiomycetes</taxon>
        <taxon>Rhizophydiales</taxon>
        <taxon>Rhizophydiales incertae sedis</taxon>
        <taxon>Batrachochytrium</taxon>
    </lineage>
</organism>
<proteinExistence type="predicted"/>
<feature type="compositionally biased region" description="Polar residues" evidence="1">
    <location>
        <begin position="430"/>
        <end position="443"/>
    </location>
</feature>
<feature type="compositionally biased region" description="Polar residues" evidence="1">
    <location>
        <begin position="452"/>
        <end position="463"/>
    </location>
</feature>
<reference evidence="2 3" key="1">
    <citation type="submission" date="2006-10" db="EMBL/GenBank/DDBJ databases">
        <title>The Genome Sequence of Batrachochytrium dendrobatidis JEL423.</title>
        <authorList>
            <consortium name="The Broad Institute Genome Sequencing Platform"/>
            <person name="Birren B."/>
            <person name="Lander E."/>
            <person name="Galagan J."/>
            <person name="Cuomo C."/>
            <person name="Devon K."/>
            <person name="Jaffe D."/>
            <person name="Butler J."/>
            <person name="Alvarez P."/>
            <person name="Gnerre S."/>
            <person name="Grabherr M."/>
            <person name="Kleber M."/>
            <person name="Mauceli E."/>
            <person name="Brockman W."/>
            <person name="Young S."/>
            <person name="LaButti K."/>
            <person name="Sykes S."/>
            <person name="DeCaprio D."/>
            <person name="Crawford M."/>
            <person name="Koehrsen M."/>
            <person name="Engels R."/>
            <person name="Montgomery P."/>
            <person name="Pearson M."/>
            <person name="Howarth C."/>
            <person name="Larson L."/>
            <person name="White J."/>
            <person name="O'Leary S."/>
            <person name="Kodira C."/>
            <person name="Zeng Q."/>
            <person name="Yandava C."/>
            <person name="Alvarado L."/>
            <person name="Longcore J."/>
            <person name="James T."/>
        </authorList>
    </citation>
    <scope>NUCLEOTIDE SEQUENCE [LARGE SCALE GENOMIC DNA]</scope>
    <source>
        <strain evidence="2 3">JEL423</strain>
    </source>
</reference>
<dbReference type="OrthoDB" id="5975050at2759"/>
<feature type="compositionally biased region" description="Polar residues" evidence="1">
    <location>
        <begin position="1"/>
        <end position="13"/>
    </location>
</feature>
<accession>A0A177WTT0</accession>
<reference evidence="2 3" key="2">
    <citation type="submission" date="2016-05" db="EMBL/GenBank/DDBJ databases">
        <title>Lineage-specific infection strategies underlie the spectrum of fungal disease in amphibians.</title>
        <authorList>
            <person name="Cuomo C.A."/>
            <person name="Farrer R.A."/>
            <person name="James T."/>
            <person name="Longcore J."/>
            <person name="Birren B."/>
        </authorList>
    </citation>
    <scope>NUCLEOTIDE SEQUENCE [LARGE SCALE GENOMIC DNA]</scope>
    <source>
        <strain evidence="2 3">JEL423</strain>
    </source>
</reference>
<feature type="compositionally biased region" description="Low complexity" evidence="1">
    <location>
        <begin position="140"/>
        <end position="158"/>
    </location>
</feature>
<dbReference type="AlphaFoldDB" id="A0A177WTT0"/>
<protein>
    <submittedName>
        <fullName evidence="2">Uncharacterized protein</fullName>
    </submittedName>
</protein>
<dbReference type="PANTHER" id="PTHR15508:SF8">
    <property type="entry name" value="LD24550P"/>
    <property type="match status" value="1"/>
</dbReference>
<gene>
    <name evidence="2" type="ORF">BDEG_26440</name>
</gene>
<evidence type="ECO:0000313" key="2">
    <source>
        <dbReference type="EMBL" id="OAJ43055.1"/>
    </source>
</evidence>